<gene>
    <name evidence="1" type="ORF">L9F63_011519</name>
</gene>
<dbReference type="Proteomes" id="UP001233999">
    <property type="component" value="Unassembled WGS sequence"/>
</dbReference>
<reference evidence="1" key="2">
    <citation type="submission" date="2023-05" db="EMBL/GenBank/DDBJ databases">
        <authorList>
            <person name="Fouks B."/>
        </authorList>
    </citation>
    <scope>NUCLEOTIDE SEQUENCE</scope>
    <source>
        <strain evidence="1">Stay&amp;Tobe</strain>
        <tissue evidence="1">Testes</tissue>
    </source>
</reference>
<feature type="non-terminal residue" evidence="1">
    <location>
        <position position="84"/>
    </location>
</feature>
<evidence type="ECO:0000313" key="2">
    <source>
        <dbReference type="Proteomes" id="UP001233999"/>
    </source>
</evidence>
<accession>A0AAD8EPB2</accession>
<sequence>IKYCRQHVTKLGLLSRCSQNIPFDRVLTSVSRKNIKSMVLAVKFNSPRGLRAELKLSFSMNNDKVVDSDFRAYFACGTSLFLVQ</sequence>
<proteinExistence type="predicted"/>
<feature type="non-terminal residue" evidence="1">
    <location>
        <position position="1"/>
    </location>
</feature>
<dbReference type="AlphaFoldDB" id="A0AAD8EPB2"/>
<organism evidence="1 2">
    <name type="scientific">Diploptera punctata</name>
    <name type="common">Pacific beetle cockroach</name>
    <dbReference type="NCBI Taxonomy" id="6984"/>
    <lineage>
        <taxon>Eukaryota</taxon>
        <taxon>Metazoa</taxon>
        <taxon>Ecdysozoa</taxon>
        <taxon>Arthropoda</taxon>
        <taxon>Hexapoda</taxon>
        <taxon>Insecta</taxon>
        <taxon>Pterygota</taxon>
        <taxon>Neoptera</taxon>
        <taxon>Polyneoptera</taxon>
        <taxon>Dictyoptera</taxon>
        <taxon>Blattodea</taxon>
        <taxon>Blaberoidea</taxon>
        <taxon>Blaberidae</taxon>
        <taxon>Diplopterinae</taxon>
        <taxon>Diploptera</taxon>
    </lineage>
</organism>
<keyword evidence="2" id="KW-1185">Reference proteome</keyword>
<evidence type="ECO:0000313" key="1">
    <source>
        <dbReference type="EMBL" id="KAJ9597613.1"/>
    </source>
</evidence>
<name>A0AAD8EPB2_DIPPU</name>
<protein>
    <submittedName>
        <fullName evidence="1">Uncharacterized protein</fullName>
    </submittedName>
</protein>
<dbReference type="EMBL" id="JASPKZ010001596">
    <property type="protein sequence ID" value="KAJ9597613.1"/>
    <property type="molecule type" value="Genomic_DNA"/>
</dbReference>
<reference evidence="1" key="1">
    <citation type="journal article" date="2023" name="IScience">
        <title>Live-bearing cockroach genome reveals convergent evolutionary mechanisms linked to viviparity in insects and beyond.</title>
        <authorList>
            <person name="Fouks B."/>
            <person name="Harrison M.C."/>
            <person name="Mikhailova A.A."/>
            <person name="Marchal E."/>
            <person name="English S."/>
            <person name="Carruthers M."/>
            <person name="Jennings E.C."/>
            <person name="Chiamaka E.L."/>
            <person name="Frigard R.A."/>
            <person name="Pippel M."/>
            <person name="Attardo G.M."/>
            <person name="Benoit J.B."/>
            <person name="Bornberg-Bauer E."/>
            <person name="Tobe S.S."/>
        </authorList>
    </citation>
    <scope>NUCLEOTIDE SEQUENCE</scope>
    <source>
        <strain evidence="1">Stay&amp;Tobe</strain>
    </source>
</reference>
<comment type="caution">
    <text evidence="1">The sequence shown here is derived from an EMBL/GenBank/DDBJ whole genome shotgun (WGS) entry which is preliminary data.</text>
</comment>